<sequence length="514" mass="59389">MIADAVILELPKVTLQAKQLLPEYSGIYYVLDESKNVWYVGQAKNIRNRWQGKAHHRFYQLEVQKKKHFTIYYEQISESQLDSVEKQRIEKYHPHLNSSPVKTKKVRPTETLLRETITAIADFAFLLGVEPPRKEIQSQISIDWLAQKKLLELSVIHVCLDIDILKEKFQPDSINEQEAVLKAAFSSRKAYASKWENLHYFIYRLWVNGYVVEVNYWSRWCPKEEPQGIREYTETTLAQESIRALTPESLGKIKNQADEKSQSALYLKRLNPYSSDRIKPLFNEPVDRETAKTLMAKISEDYKAGLRGIGSRSRLIKSKLISSEFMTIEELLIERGIDPQKYSTGGVINFGYAGERMGLWIKCFSADMKIPYQYVMDVNNRKHPSYNTAYGILNNQKTRAASYQFDIVYLLSSVDKKGWLLVEEYLKDFAIPAATKLSNGEGYVEKFYISARKYIVPAKVNIKLETIGYSAWIPFGLNEEFSTFVSAKGEIRKRLENSGLPAVKLAFKQETIEK</sequence>
<gene>
    <name evidence="2" type="ORF">NDI37_01395</name>
</gene>
<reference evidence="2 3" key="1">
    <citation type="submission" date="2022-04" db="EMBL/GenBank/DDBJ databases">
        <title>Positive selection, recombination, and allopatry shape intraspecific diversity of widespread and dominant cyanobacteria.</title>
        <authorList>
            <person name="Wei J."/>
            <person name="Shu W."/>
            <person name="Hu C."/>
        </authorList>
    </citation>
    <scope>NUCLEOTIDE SEQUENCE [LARGE SCALE GENOMIC DNA]</scope>
    <source>
        <strain evidence="2 3">GB2-A5</strain>
    </source>
</reference>
<protein>
    <recommendedName>
        <fullName evidence="1">GIY-YIG domain-containing protein</fullName>
    </recommendedName>
</protein>
<dbReference type="InterPro" id="IPR050066">
    <property type="entry name" value="UvrABC_protein_C"/>
</dbReference>
<dbReference type="Proteomes" id="UP001442494">
    <property type="component" value="Unassembled WGS sequence"/>
</dbReference>
<dbReference type="Gene3D" id="3.40.1440.10">
    <property type="entry name" value="GIY-YIG endonuclease"/>
    <property type="match status" value="1"/>
</dbReference>
<organism evidence="2 3">
    <name type="scientific">Funiculus sociatus GB2-A5</name>
    <dbReference type="NCBI Taxonomy" id="2933946"/>
    <lineage>
        <taxon>Bacteria</taxon>
        <taxon>Bacillati</taxon>
        <taxon>Cyanobacteriota</taxon>
        <taxon>Cyanophyceae</taxon>
        <taxon>Coleofasciculales</taxon>
        <taxon>Coleofasciculaceae</taxon>
        <taxon>Funiculus</taxon>
    </lineage>
</organism>
<comment type="caution">
    <text evidence="2">The sequence shown here is derived from an EMBL/GenBank/DDBJ whole genome shotgun (WGS) entry which is preliminary data.</text>
</comment>
<evidence type="ECO:0000259" key="1">
    <source>
        <dbReference type="PROSITE" id="PS50164"/>
    </source>
</evidence>
<feature type="domain" description="GIY-YIG" evidence="1">
    <location>
        <begin position="23"/>
        <end position="98"/>
    </location>
</feature>
<accession>A0ABV0JK79</accession>
<dbReference type="EMBL" id="JAMPKK010000002">
    <property type="protein sequence ID" value="MEP0863121.1"/>
    <property type="molecule type" value="Genomic_DNA"/>
</dbReference>
<dbReference type="PROSITE" id="PS50164">
    <property type="entry name" value="GIY_YIG"/>
    <property type="match status" value="1"/>
</dbReference>
<dbReference type="PANTHER" id="PTHR30562:SF1">
    <property type="entry name" value="UVRABC SYSTEM PROTEIN C"/>
    <property type="match status" value="1"/>
</dbReference>
<evidence type="ECO:0000313" key="3">
    <source>
        <dbReference type="Proteomes" id="UP001442494"/>
    </source>
</evidence>
<dbReference type="PANTHER" id="PTHR30562">
    <property type="entry name" value="UVRC/OXIDOREDUCTASE"/>
    <property type="match status" value="1"/>
</dbReference>
<keyword evidence="3" id="KW-1185">Reference proteome</keyword>
<name>A0ABV0JK79_9CYAN</name>
<dbReference type="InterPro" id="IPR000305">
    <property type="entry name" value="GIY-YIG_endonuc"/>
</dbReference>
<dbReference type="InterPro" id="IPR035901">
    <property type="entry name" value="GIY-YIG_endonuc_sf"/>
</dbReference>
<dbReference type="CDD" id="cd00719">
    <property type="entry name" value="GIY-YIG_SF"/>
    <property type="match status" value="1"/>
</dbReference>
<proteinExistence type="predicted"/>
<evidence type="ECO:0000313" key="2">
    <source>
        <dbReference type="EMBL" id="MEP0863121.1"/>
    </source>
</evidence>
<dbReference type="SUPFAM" id="SSF82771">
    <property type="entry name" value="GIY-YIG endonuclease"/>
    <property type="match status" value="1"/>
</dbReference>
<dbReference type="SMART" id="SM00465">
    <property type="entry name" value="GIYc"/>
    <property type="match status" value="1"/>
</dbReference>